<gene>
    <name evidence="1" type="ORF">K443DRAFT_119028</name>
</gene>
<dbReference type="HOGENOM" id="CLU_639542_0_0_1"/>
<protein>
    <recommendedName>
        <fullName evidence="3">F-box domain-containing protein</fullName>
    </recommendedName>
</protein>
<proteinExistence type="predicted"/>
<dbReference type="AlphaFoldDB" id="A0A0C9X989"/>
<keyword evidence="2" id="KW-1185">Reference proteome</keyword>
<dbReference type="OrthoDB" id="3256525at2759"/>
<accession>A0A0C9X989</accession>
<dbReference type="Proteomes" id="UP000054477">
    <property type="component" value="Unassembled WGS sequence"/>
</dbReference>
<reference evidence="2" key="2">
    <citation type="submission" date="2015-01" db="EMBL/GenBank/DDBJ databases">
        <title>Evolutionary Origins and Diversification of the Mycorrhizal Mutualists.</title>
        <authorList>
            <consortium name="DOE Joint Genome Institute"/>
            <consortium name="Mycorrhizal Genomics Consortium"/>
            <person name="Kohler A."/>
            <person name="Kuo A."/>
            <person name="Nagy L.G."/>
            <person name="Floudas D."/>
            <person name="Copeland A."/>
            <person name="Barry K.W."/>
            <person name="Cichocki N."/>
            <person name="Veneault-Fourrey C."/>
            <person name="LaButti K."/>
            <person name="Lindquist E.A."/>
            <person name="Lipzen A."/>
            <person name="Lundell T."/>
            <person name="Morin E."/>
            <person name="Murat C."/>
            <person name="Riley R."/>
            <person name="Ohm R."/>
            <person name="Sun H."/>
            <person name="Tunlid A."/>
            <person name="Henrissat B."/>
            <person name="Grigoriev I.V."/>
            <person name="Hibbett D.S."/>
            <person name="Martin F."/>
        </authorList>
    </citation>
    <scope>NUCLEOTIDE SEQUENCE [LARGE SCALE GENOMIC DNA]</scope>
    <source>
        <strain evidence="2">LaAM-08-1</strain>
    </source>
</reference>
<evidence type="ECO:0000313" key="2">
    <source>
        <dbReference type="Proteomes" id="UP000054477"/>
    </source>
</evidence>
<organism evidence="1 2">
    <name type="scientific">Laccaria amethystina LaAM-08-1</name>
    <dbReference type="NCBI Taxonomy" id="1095629"/>
    <lineage>
        <taxon>Eukaryota</taxon>
        <taxon>Fungi</taxon>
        <taxon>Dikarya</taxon>
        <taxon>Basidiomycota</taxon>
        <taxon>Agaricomycotina</taxon>
        <taxon>Agaricomycetes</taxon>
        <taxon>Agaricomycetidae</taxon>
        <taxon>Agaricales</taxon>
        <taxon>Agaricineae</taxon>
        <taxon>Hydnangiaceae</taxon>
        <taxon>Laccaria</taxon>
    </lineage>
</organism>
<evidence type="ECO:0008006" key="3">
    <source>
        <dbReference type="Google" id="ProtNLM"/>
    </source>
</evidence>
<reference evidence="1 2" key="1">
    <citation type="submission" date="2014-04" db="EMBL/GenBank/DDBJ databases">
        <authorList>
            <consortium name="DOE Joint Genome Institute"/>
            <person name="Kuo A."/>
            <person name="Kohler A."/>
            <person name="Nagy L.G."/>
            <person name="Floudas D."/>
            <person name="Copeland A."/>
            <person name="Barry K.W."/>
            <person name="Cichocki N."/>
            <person name="Veneault-Fourrey C."/>
            <person name="LaButti K."/>
            <person name="Lindquist E.A."/>
            <person name="Lipzen A."/>
            <person name="Lundell T."/>
            <person name="Morin E."/>
            <person name="Murat C."/>
            <person name="Sun H."/>
            <person name="Tunlid A."/>
            <person name="Henrissat B."/>
            <person name="Grigoriev I.V."/>
            <person name="Hibbett D.S."/>
            <person name="Martin F."/>
            <person name="Nordberg H.P."/>
            <person name="Cantor M.N."/>
            <person name="Hua S.X."/>
        </authorList>
    </citation>
    <scope>NUCLEOTIDE SEQUENCE [LARGE SCALE GENOMIC DNA]</scope>
    <source>
        <strain evidence="1 2">LaAM-08-1</strain>
    </source>
</reference>
<name>A0A0C9X989_9AGAR</name>
<dbReference type="EMBL" id="KN838541">
    <property type="protein sequence ID" value="KIK08810.1"/>
    <property type="molecule type" value="Genomic_DNA"/>
</dbReference>
<sequence>MDTKLALSRVCRCWNVLARQVLFQYIIIRNGKHALAIADALKDCADSNKLGLSTTRLEIALEGVHIWTEEHTCAVLRIFESCPNLVCFSTAFSTADPSVFQSTRLINALRFHGSLKRVELKTDTEIIEALAEAVPSVQVLWLWPCRRQHTAVVQRTLTFPNLHTLISEYEGGTYMRGLTLPVLRAIRIPHELHMPSLHVEDVKFLDVHNFSRILPTIHRWANLQTITIRYFELTNDVYPWSECIPNTSVECIIIDGLQRDLSTLRLMGYDLSALEEKLKVLSTNLFQLISTFLGLRSLRFLIPCQTMTSVFAGEHLRRIWEKWLEKCDALMIILEASQGLEEFSADEYQVIDPRSLHRKLAWNYPA</sequence>
<evidence type="ECO:0000313" key="1">
    <source>
        <dbReference type="EMBL" id="KIK08810.1"/>
    </source>
</evidence>